<dbReference type="SUPFAM" id="SSF81301">
    <property type="entry name" value="Nucleotidyltransferase"/>
    <property type="match status" value="1"/>
</dbReference>
<dbReference type="CDD" id="cd05403">
    <property type="entry name" value="NT_KNTase_like"/>
    <property type="match status" value="1"/>
</dbReference>
<dbReference type="InterPro" id="IPR043519">
    <property type="entry name" value="NT_sf"/>
</dbReference>
<dbReference type="Pfam" id="PF18765">
    <property type="entry name" value="Polbeta"/>
    <property type="match status" value="1"/>
</dbReference>
<dbReference type="AlphaFoldDB" id="A0A327PB01"/>
<feature type="domain" description="Polymerase beta nucleotidyltransferase" evidence="1">
    <location>
        <begin position="19"/>
        <end position="106"/>
    </location>
</feature>
<sequence length="109" mass="12491">MSSKLETSNDFGLSGETIEKMHNVFRNHPKIQKAILYGSRALGTYRPNSDIDLTLQGKGLSFSEQLQIDNELDDLLLPYQIDLSLFDRIDNKGLIEHIERIGMAFYMKK</sequence>
<dbReference type="EMBL" id="QLLK01000006">
    <property type="protein sequence ID" value="RAI89399.1"/>
    <property type="molecule type" value="Genomic_DNA"/>
</dbReference>
<name>A0A327PB01_9BACT</name>
<reference evidence="2 3" key="1">
    <citation type="submission" date="2018-06" db="EMBL/GenBank/DDBJ databases">
        <title>Genomic Encyclopedia of Archaeal and Bacterial Type Strains, Phase II (KMG-II): from individual species to whole genera.</title>
        <authorList>
            <person name="Goeker M."/>
        </authorList>
    </citation>
    <scope>NUCLEOTIDE SEQUENCE [LARGE SCALE GENOMIC DNA]</scope>
    <source>
        <strain evidence="2 3">DSM 23446</strain>
    </source>
</reference>
<organism evidence="2 3">
    <name type="scientific">Algoriphagus yeomjeoni</name>
    <dbReference type="NCBI Taxonomy" id="291403"/>
    <lineage>
        <taxon>Bacteria</taxon>
        <taxon>Pseudomonadati</taxon>
        <taxon>Bacteroidota</taxon>
        <taxon>Cytophagia</taxon>
        <taxon>Cytophagales</taxon>
        <taxon>Cyclobacteriaceae</taxon>
        <taxon>Algoriphagus</taxon>
    </lineage>
</organism>
<dbReference type="GO" id="GO:0016740">
    <property type="term" value="F:transferase activity"/>
    <property type="evidence" value="ECO:0007669"/>
    <property type="project" value="UniProtKB-KW"/>
</dbReference>
<dbReference type="InterPro" id="IPR041633">
    <property type="entry name" value="Polbeta"/>
</dbReference>
<dbReference type="OrthoDB" id="9803106at2"/>
<dbReference type="Proteomes" id="UP000249610">
    <property type="component" value="Unassembled WGS sequence"/>
</dbReference>
<comment type="caution">
    <text evidence="2">The sequence shown here is derived from an EMBL/GenBank/DDBJ whole genome shotgun (WGS) entry which is preliminary data.</text>
</comment>
<accession>A0A327PB01</accession>
<gene>
    <name evidence="2" type="ORF">LV83_02441</name>
</gene>
<evidence type="ECO:0000313" key="3">
    <source>
        <dbReference type="Proteomes" id="UP000249610"/>
    </source>
</evidence>
<dbReference type="Gene3D" id="3.30.460.10">
    <property type="entry name" value="Beta Polymerase, domain 2"/>
    <property type="match status" value="1"/>
</dbReference>
<keyword evidence="3" id="KW-1185">Reference proteome</keyword>
<dbReference type="RefSeq" id="WP_111611775.1">
    <property type="nucleotide sequence ID" value="NZ_QLLK01000006.1"/>
</dbReference>
<keyword evidence="2" id="KW-0808">Transferase</keyword>
<evidence type="ECO:0000259" key="1">
    <source>
        <dbReference type="Pfam" id="PF18765"/>
    </source>
</evidence>
<protein>
    <submittedName>
        <fullName evidence="2">Nucleotidyltransferase-like protein</fullName>
    </submittedName>
</protein>
<evidence type="ECO:0000313" key="2">
    <source>
        <dbReference type="EMBL" id="RAI89399.1"/>
    </source>
</evidence>
<proteinExistence type="predicted"/>